<comment type="caution">
    <text evidence="3">The sequence shown here is derived from an EMBL/GenBank/DDBJ whole genome shotgun (WGS) entry which is preliminary data.</text>
</comment>
<gene>
    <name evidence="3" type="ORF">HQ605_05020</name>
</gene>
<dbReference type="Pfam" id="PF11241">
    <property type="entry name" value="DUF3043"/>
    <property type="match status" value="1"/>
</dbReference>
<feature type="compositionally biased region" description="Basic and acidic residues" evidence="1">
    <location>
        <begin position="131"/>
        <end position="153"/>
    </location>
</feature>
<keyword evidence="4" id="KW-1185">Reference proteome</keyword>
<evidence type="ECO:0000256" key="1">
    <source>
        <dbReference type="SAM" id="MobiDB-lite"/>
    </source>
</evidence>
<name>A0ABS7NQA9_9NOCA</name>
<evidence type="ECO:0000256" key="2">
    <source>
        <dbReference type="SAM" id="Phobius"/>
    </source>
</evidence>
<sequence length="276" mass="29818">MGSPSSFVTPANGSTVLPSPLFLTGVLTCQAGARTAVFAAGRASNNLDSVKLPFGKSGDSDTRADQATGDDGSSALGDSSTERTVTGKATPQGKGRPTPKRRDAEARRRGPVAPAPLTAKEARARRKANRGTKEERKAAAAERRARSADQRARMMAGEDKYLLPRDKGPVRAFARDLVDSRRNFLGLFMPMALILLVALFLSPAIQSVVTLVLFVMMIFMAIDGYLLGRRINNRVRERFPDTPDGGFKLGWYTFVRASQVRKMRAPKPRVGPGDAV</sequence>
<feature type="transmembrane region" description="Helical" evidence="2">
    <location>
        <begin position="208"/>
        <end position="228"/>
    </location>
</feature>
<feature type="compositionally biased region" description="Low complexity" evidence="1">
    <location>
        <begin position="69"/>
        <end position="79"/>
    </location>
</feature>
<accession>A0ABS7NQA9</accession>
<evidence type="ECO:0000313" key="3">
    <source>
        <dbReference type="EMBL" id="MBY6320178.1"/>
    </source>
</evidence>
<feature type="transmembrane region" description="Helical" evidence="2">
    <location>
        <begin position="184"/>
        <end position="202"/>
    </location>
</feature>
<keyword evidence="2" id="KW-0812">Transmembrane</keyword>
<reference evidence="3 4" key="1">
    <citation type="submission" date="2020-06" db="EMBL/GenBank/DDBJ databases">
        <title>Taxonomy, biology and ecology of Rhodococcus bacteria occurring in California pistachio and other woody hosts as revealed by genome sequence analyses.</title>
        <authorList>
            <person name="Gai Y."/>
            <person name="Riely B."/>
        </authorList>
    </citation>
    <scope>NUCLEOTIDE SEQUENCE [LARGE SCALE GENOMIC DNA]</scope>
    <source>
        <strain evidence="3 4">BP-284</strain>
    </source>
</reference>
<dbReference type="Proteomes" id="UP001520140">
    <property type="component" value="Unassembled WGS sequence"/>
</dbReference>
<protein>
    <submittedName>
        <fullName evidence="3">DUF3043 domain-containing protein</fullName>
    </submittedName>
</protein>
<keyword evidence="2" id="KW-0472">Membrane</keyword>
<dbReference type="InterPro" id="IPR021403">
    <property type="entry name" value="DUF3043"/>
</dbReference>
<feature type="region of interest" description="Disordered" evidence="1">
    <location>
        <begin position="47"/>
        <end position="153"/>
    </location>
</feature>
<keyword evidence="2" id="KW-1133">Transmembrane helix</keyword>
<evidence type="ECO:0000313" key="4">
    <source>
        <dbReference type="Proteomes" id="UP001520140"/>
    </source>
</evidence>
<dbReference type="EMBL" id="JABUKG010000004">
    <property type="protein sequence ID" value="MBY6320178.1"/>
    <property type="molecule type" value="Genomic_DNA"/>
</dbReference>
<proteinExistence type="predicted"/>
<organism evidence="3 4">
    <name type="scientific">Rhodococcoides kroppenstedtii</name>
    <dbReference type="NCBI Taxonomy" id="293050"/>
    <lineage>
        <taxon>Bacteria</taxon>
        <taxon>Bacillati</taxon>
        <taxon>Actinomycetota</taxon>
        <taxon>Actinomycetes</taxon>
        <taxon>Mycobacteriales</taxon>
        <taxon>Nocardiaceae</taxon>
        <taxon>Rhodococcoides</taxon>
    </lineage>
</organism>